<feature type="region of interest" description="Disordered" evidence="1">
    <location>
        <begin position="43"/>
        <end position="65"/>
    </location>
</feature>
<comment type="caution">
    <text evidence="2">The sequence shown here is derived from an EMBL/GenBank/DDBJ whole genome shotgun (WGS) entry which is preliminary data.</text>
</comment>
<protein>
    <submittedName>
        <fullName evidence="2">Uncharacterized protein</fullName>
    </submittedName>
</protein>
<proteinExistence type="predicted"/>
<accession>A0AAN7UIR8</accession>
<organism evidence="2 3">
    <name type="scientific">Xylaria bambusicola</name>
    <dbReference type="NCBI Taxonomy" id="326684"/>
    <lineage>
        <taxon>Eukaryota</taxon>
        <taxon>Fungi</taxon>
        <taxon>Dikarya</taxon>
        <taxon>Ascomycota</taxon>
        <taxon>Pezizomycotina</taxon>
        <taxon>Sordariomycetes</taxon>
        <taxon>Xylariomycetidae</taxon>
        <taxon>Xylariales</taxon>
        <taxon>Xylariaceae</taxon>
        <taxon>Xylaria</taxon>
    </lineage>
</organism>
<name>A0AAN7UIR8_9PEZI</name>
<dbReference type="Proteomes" id="UP001305414">
    <property type="component" value="Unassembled WGS sequence"/>
</dbReference>
<evidence type="ECO:0000313" key="3">
    <source>
        <dbReference type="Proteomes" id="UP001305414"/>
    </source>
</evidence>
<sequence>MATKIPPRPQRPRGLPIWAAFQPRRTSEDGWTVCTTCVGPVRRPIGERRRSNSEPLSFEGQRGVI</sequence>
<evidence type="ECO:0000256" key="1">
    <source>
        <dbReference type="SAM" id="MobiDB-lite"/>
    </source>
</evidence>
<gene>
    <name evidence="2" type="ORF">RRF57_002446</name>
</gene>
<reference evidence="2 3" key="1">
    <citation type="submission" date="2023-10" db="EMBL/GenBank/DDBJ databases">
        <title>Draft genome sequence of Xylaria bambusicola isolate GMP-LS, the root and basal stem rot pathogen of sugarcane in Indonesia.</title>
        <authorList>
            <person name="Selvaraj P."/>
            <person name="Muralishankar V."/>
            <person name="Muruganantham S."/>
            <person name="Sp S."/>
            <person name="Haryani S."/>
            <person name="Lau K.J.X."/>
            <person name="Naqvi N.I."/>
        </authorList>
    </citation>
    <scope>NUCLEOTIDE SEQUENCE [LARGE SCALE GENOMIC DNA]</scope>
    <source>
        <strain evidence="2">GMP-LS</strain>
    </source>
</reference>
<dbReference type="EMBL" id="JAWHQM010000004">
    <property type="protein sequence ID" value="KAK5626731.1"/>
    <property type="molecule type" value="Genomic_DNA"/>
</dbReference>
<keyword evidence="3" id="KW-1185">Reference proteome</keyword>
<dbReference type="AlphaFoldDB" id="A0AAN7UIR8"/>
<evidence type="ECO:0000313" key="2">
    <source>
        <dbReference type="EMBL" id="KAK5626731.1"/>
    </source>
</evidence>